<protein>
    <submittedName>
        <fullName evidence="1">Uncharacterized protein</fullName>
    </submittedName>
</protein>
<reference evidence="1 2" key="1">
    <citation type="submission" date="2019-12" db="EMBL/GenBank/DDBJ databases">
        <authorList>
            <person name="Alioto T."/>
            <person name="Alioto T."/>
            <person name="Gomez Garrido J."/>
        </authorList>
    </citation>
    <scope>NUCLEOTIDE SEQUENCE [LARGE SCALE GENOMIC DNA]</scope>
</reference>
<comment type="caution">
    <text evidence="1">The sequence shown here is derived from an EMBL/GenBank/DDBJ whole genome shotgun (WGS) entry which is preliminary data.</text>
</comment>
<dbReference type="PANTHER" id="PTHR31431:SF1">
    <property type="entry name" value="NUCLEOPORIN NUP188"/>
    <property type="match status" value="1"/>
</dbReference>
<dbReference type="GO" id="GO:0006606">
    <property type="term" value="P:protein import into nucleus"/>
    <property type="evidence" value="ECO:0007669"/>
    <property type="project" value="TreeGrafter"/>
</dbReference>
<dbReference type="OrthoDB" id="552259at2759"/>
<dbReference type="Gramene" id="OE9A028355T1">
    <property type="protein sequence ID" value="OE9A028355C1"/>
    <property type="gene ID" value="OE9A028355"/>
</dbReference>
<sequence>MATLSATPTTADQNSNTTTKTVDASLWWDPFSSLLADLENSYLASEFPSYLEKQLKDNHAWFLNSILLFKPPNQKSKEALFAQKIKIGSHEVNVQPELKDVALKISSVLCLDEVQSYIIVRRSIKNNDSEIDSTHKDIFDLVMLEYYVERQCLLKCTRQILIHALYLGRRSEGSGVLEEAQRLISDGLESKLLSVFQDLLSANYPEQMDVDLYTLWAEEILIEENLILEVLFLAYYESFCTCDAKCWKRLCLLYQDIITGSYNFGKLAISPEAVRSIYHAKVQLLLILIEALDLENLLQMVHDEIPFRQGSVAFSITDVQEMDSIISCFSAFETKEAGPLILTWAVFLCLISSLPEKDENNFLMEIDHIGYVRQAFEVSSLSYFLEILESATLKDSDGPIAGYKSVLRTFISSFIASYEISLQFEDKNLKVILEILCKIYRGEESLCIQFWDRESFVDGPIRCLLCNLEGEFPFRTIEFVQFLSALSEGAWPAECAFNFLDKSVGLSSPFEMSSNSVVDASSKIVEARLPVHLPGVEGFVIPSRSRGHVLRMINSNTALVRWEYTESGVLVLLLRLGQEVYLKSFEESTVTLDLLSRLVTFNMAICYALMDAGSSSCGEVTSAGKPEKYPFVNVVEILCALVKSLPPNCNGAIMMSMGVTILSKMLKCLPFQLATMMMNSNIFDLALKTNPFNVSSNGLSSGSWLLSGRLAKMLLIDCEQSDCSLTLSVLDFTMRLVEIGIENDVVLALVVFSLQYVLVNHEFWKYKVKHARWKVTTKALEVVKYILSVLSHWKLGEVVRDILLCDASIHSALFRIVCTTTHGLEKLQFSRLIEMTDIEGLQLAISSGLDVLASMVSDLSKDLVSISVFHQAMLSPTTKPIPVAAAAMSLLSYFHNPKIQTSAARLLSMLFVVDFSHSSTFSNASFGLDDKQVDICKNSIYRIISEQLPWSEDLIVATLKLLIFSARYQPAFCIAVIASKENLNAQLGNTDCEQQPDKADYGLLLSKEISLLDAILQYVRRSEDLMRSKPTILLNVLDFLKALWQSAPQFTNILELLKKSDKFWRQLTNNVTLISSSKDDLSGNLTEMELQNLAYGHQCQSKVFEILAYEIFLQKKLMRAALLVKQSSKSTDGGEKSDDSQIPKDANLTSLKDIFSTWCENSLLTDLIKSCVSCEYDNSTHIRAKVAACLFAVHMMRKLKTGDFGSLSVSLVEKITILSQKLSKLPAFSELLTQYTERGYSEGKDLHNLVLNDLFYHMQGELEGRFIDNRPFKELSQYLIDSSFLDTYKHKRDCFLPEFKDVYLYDTVRLRSDLGLELWDLSAWKTSKEIAETMLHYLQDVNLMMFLSNTKVSALGGLISMLHMLDDNSTDNEASIGLKIPNQLVSSCIDHICQCLHATIGSLTLVHGVNDDALDILAAQAELLLTLIRSENERSSPDHVLVLKTSGYGLKVLTGYRSSAGVRKSMEHFLLLILCSVKATCKNSLSGSVTGNESVVDFAETSNSTLGILPVLCNCIELNDHCALSLTTIDLILKGFSAPSSWFPIVQKHLQLQHIIQKLQDKNSYGIVSIILKFLLTIAQIRHGAEMLINAGFLASVRVLLSDLPDRMPFSVIVSDGSFSNKLNNTEKPQYIWGLSLAVITAIIHSLGDNSTGVVDYVMACLLVEKAPVISYYLSAPDFPSDGNEKKRARVVKTNISLSELRETEHTIMLICVLARHRNSWTKDMKVMESQLRERSIHFLGFISRATQRHGESPEKVAPLLCHPMRKEEFEWHRMPSFIKSRNGWFALSCQTQFSDMIATEIYKVAFLLLKFLCQQAENVARRAEEVGFIDLAHFPELPMPDILHGLQDQGIVIVTELCEANKMKQLTSEIRNACLLLMQITIMALYLEFCVVQICGMRPVLGHIENFSKELRLLMRATEGHSFLKEPIQSLKQIVSFVYPDLLQTEALF</sequence>
<dbReference type="GO" id="GO:0017056">
    <property type="term" value="F:structural constituent of nuclear pore"/>
    <property type="evidence" value="ECO:0007669"/>
    <property type="project" value="InterPro"/>
</dbReference>
<keyword evidence="2" id="KW-1185">Reference proteome</keyword>
<evidence type="ECO:0000313" key="2">
    <source>
        <dbReference type="Proteomes" id="UP000594638"/>
    </source>
</evidence>
<evidence type="ECO:0000313" key="1">
    <source>
        <dbReference type="EMBL" id="CAA3010616.1"/>
    </source>
</evidence>
<name>A0A8S0U2S3_OLEEU</name>
<dbReference type="PANTHER" id="PTHR31431">
    <property type="entry name" value="NUCLEOPORIN NUP188 HOMOLOG"/>
    <property type="match status" value="1"/>
</dbReference>
<dbReference type="GO" id="GO:0006405">
    <property type="term" value="P:RNA export from nucleus"/>
    <property type="evidence" value="ECO:0007669"/>
    <property type="project" value="TreeGrafter"/>
</dbReference>
<organism evidence="1 2">
    <name type="scientific">Olea europaea subsp. europaea</name>
    <dbReference type="NCBI Taxonomy" id="158383"/>
    <lineage>
        <taxon>Eukaryota</taxon>
        <taxon>Viridiplantae</taxon>
        <taxon>Streptophyta</taxon>
        <taxon>Embryophyta</taxon>
        <taxon>Tracheophyta</taxon>
        <taxon>Spermatophyta</taxon>
        <taxon>Magnoliopsida</taxon>
        <taxon>eudicotyledons</taxon>
        <taxon>Gunneridae</taxon>
        <taxon>Pentapetalae</taxon>
        <taxon>asterids</taxon>
        <taxon>lamiids</taxon>
        <taxon>Lamiales</taxon>
        <taxon>Oleaceae</taxon>
        <taxon>Oleeae</taxon>
        <taxon>Olea</taxon>
    </lineage>
</organism>
<dbReference type="Proteomes" id="UP000594638">
    <property type="component" value="Unassembled WGS sequence"/>
</dbReference>
<gene>
    <name evidence="1" type="ORF">OLEA9_A028355</name>
</gene>
<dbReference type="InterPro" id="IPR044840">
    <property type="entry name" value="Nup188"/>
</dbReference>
<accession>A0A8S0U2S3</accession>
<dbReference type="EMBL" id="CACTIH010007347">
    <property type="protein sequence ID" value="CAA3010616.1"/>
    <property type="molecule type" value="Genomic_DNA"/>
</dbReference>
<dbReference type="GO" id="GO:0044611">
    <property type="term" value="C:nuclear pore inner ring"/>
    <property type="evidence" value="ECO:0007669"/>
    <property type="project" value="TreeGrafter"/>
</dbReference>
<proteinExistence type="predicted"/>